<protein>
    <submittedName>
        <fullName evidence="3">Uncharacterized protein</fullName>
    </submittedName>
</protein>
<dbReference type="RefSeq" id="WP_062235551.1">
    <property type="nucleotide sequence ID" value="NZ_JBPJFL010000002.1"/>
</dbReference>
<keyword evidence="4" id="KW-1185">Reference proteome</keyword>
<proteinExistence type="predicted"/>
<keyword evidence="2" id="KW-0472">Membrane</keyword>
<evidence type="ECO:0000313" key="4">
    <source>
        <dbReference type="Proteomes" id="UP000054375"/>
    </source>
</evidence>
<sequence>MSEMSEGERDFEEQLRELLSEDAYTIRPSSVPYPQIRRQGVAERRRRMVLAGAALVTLAAVPVAAITLGGSGAGAAEQSTPAAASTSPTAASTPSPTPSPTPSGPAGPATAGQLRDGITLEQAVDGLDKCLAYNRENTEAGSHSPDLGQTREYRIILALNSTGDSNAPGDGIWVVAVKEQPTQTRLMCNIKDGKAVGANISTGSDRLPDSPPVLADINSGKLYQQSFIDKGHWKLPFGWGLIGTVEPTVAKVTVSYGDSSGQAVLDHGWFVAGGTLNEQVTRNPHVKGYDKNGKLIYDSDEDKSYQQVQ</sequence>
<name>A0A101S8V6_9ACTN</name>
<evidence type="ECO:0000256" key="2">
    <source>
        <dbReference type="SAM" id="Phobius"/>
    </source>
</evidence>
<keyword evidence="2" id="KW-1133">Transmembrane helix</keyword>
<feature type="compositionally biased region" description="Pro residues" evidence="1">
    <location>
        <begin position="95"/>
        <end position="105"/>
    </location>
</feature>
<reference evidence="3 4" key="1">
    <citation type="submission" date="2015-10" db="EMBL/GenBank/DDBJ databases">
        <title>Draft genome sequence of Streptomyces griseorubiginosus DSM 40469, type strain for the species Streptomyces griseorubiginosus.</title>
        <authorList>
            <person name="Ruckert C."/>
            <person name="Winkler A."/>
            <person name="Kalinowski J."/>
            <person name="Kampfer P."/>
            <person name="Glaeser S."/>
        </authorList>
    </citation>
    <scope>NUCLEOTIDE SEQUENCE [LARGE SCALE GENOMIC DNA]</scope>
    <source>
        <strain evidence="3 4">DSM 40469</strain>
    </source>
</reference>
<dbReference type="EMBL" id="LMWV01000005">
    <property type="protein sequence ID" value="KUN69634.1"/>
    <property type="molecule type" value="Genomic_DNA"/>
</dbReference>
<keyword evidence="2" id="KW-0812">Transmembrane</keyword>
<evidence type="ECO:0000313" key="3">
    <source>
        <dbReference type="EMBL" id="KUN69634.1"/>
    </source>
</evidence>
<gene>
    <name evidence="3" type="ORF">AQJ54_08335</name>
</gene>
<feature type="compositionally biased region" description="Low complexity" evidence="1">
    <location>
        <begin position="71"/>
        <end position="94"/>
    </location>
</feature>
<comment type="caution">
    <text evidence="3">The sequence shown here is derived from an EMBL/GenBank/DDBJ whole genome shotgun (WGS) entry which is preliminary data.</text>
</comment>
<feature type="region of interest" description="Disordered" evidence="1">
    <location>
        <begin position="71"/>
        <end position="112"/>
    </location>
</feature>
<dbReference type="AlphaFoldDB" id="A0A101S8V6"/>
<evidence type="ECO:0000256" key="1">
    <source>
        <dbReference type="SAM" id="MobiDB-lite"/>
    </source>
</evidence>
<dbReference type="Proteomes" id="UP000054375">
    <property type="component" value="Unassembled WGS sequence"/>
</dbReference>
<feature type="transmembrane region" description="Helical" evidence="2">
    <location>
        <begin position="48"/>
        <end position="70"/>
    </location>
</feature>
<organism evidence="3 4">
    <name type="scientific">Streptomyces griseorubiginosus</name>
    <dbReference type="NCBI Taxonomy" id="67304"/>
    <lineage>
        <taxon>Bacteria</taxon>
        <taxon>Bacillati</taxon>
        <taxon>Actinomycetota</taxon>
        <taxon>Actinomycetes</taxon>
        <taxon>Kitasatosporales</taxon>
        <taxon>Streptomycetaceae</taxon>
        <taxon>Streptomyces</taxon>
    </lineage>
</organism>
<accession>A0A101S8V6</accession>